<evidence type="ECO:0000259" key="6">
    <source>
        <dbReference type="PROSITE" id="PS50923"/>
    </source>
</evidence>
<reference evidence="7" key="2">
    <citation type="submission" date="2020-11" db="EMBL/GenBank/DDBJ databases">
        <authorList>
            <person name="McCartney M.A."/>
            <person name="Auch B."/>
            <person name="Kono T."/>
            <person name="Mallez S."/>
            <person name="Becker A."/>
            <person name="Gohl D.M."/>
            <person name="Silverstein K.A.T."/>
            <person name="Koren S."/>
            <person name="Bechman K.B."/>
            <person name="Herman A."/>
            <person name="Abrahante J.E."/>
            <person name="Garbe J."/>
        </authorList>
    </citation>
    <scope>NUCLEOTIDE SEQUENCE</scope>
    <source>
        <strain evidence="7">Duluth1</strain>
        <tissue evidence="7">Whole animal</tissue>
    </source>
</reference>
<keyword evidence="2" id="KW-0677">Repeat</keyword>
<proteinExistence type="predicted"/>
<dbReference type="Gene3D" id="2.10.70.10">
    <property type="entry name" value="Complement Module, domain 1"/>
    <property type="match status" value="3"/>
</dbReference>
<keyword evidence="3 5" id="KW-1015">Disulfide bond</keyword>
<accession>A0A9D4F3Y1</accession>
<dbReference type="InterPro" id="IPR000436">
    <property type="entry name" value="Sushi_SCR_CCP_dom"/>
</dbReference>
<feature type="domain" description="Sushi" evidence="6">
    <location>
        <begin position="149"/>
        <end position="206"/>
    </location>
</feature>
<feature type="domain" description="Sushi" evidence="6">
    <location>
        <begin position="90"/>
        <end position="148"/>
    </location>
</feature>
<dbReference type="AlphaFoldDB" id="A0A9D4F3Y1"/>
<dbReference type="InterPro" id="IPR050350">
    <property type="entry name" value="Compl-Cell_Adhes-Reg"/>
</dbReference>
<dbReference type="SMART" id="SM00032">
    <property type="entry name" value="CCP"/>
    <property type="match status" value="3"/>
</dbReference>
<dbReference type="Pfam" id="PF00084">
    <property type="entry name" value="Sushi"/>
    <property type="match status" value="3"/>
</dbReference>
<evidence type="ECO:0000313" key="7">
    <source>
        <dbReference type="EMBL" id="KAH3790543.1"/>
    </source>
</evidence>
<evidence type="ECO:0000256" key="3">
    <source>
        <dbReference type="ARBA" id="ARBA00023157"/>
    </source>
</evidence>
<name>A0A9D4F3Y1_DREPO</name>
<evidence type="ECO:0000256" key="4">
    <source>
        <dbReference type="ARBA" id="ARBA00023180"/>
    </source>
</evidence>
<dbReference type="PANTHER" id="PTHR19325">
    <property type="entry name" value="COMPLEMENT COMPONENT-RELATED SUSHI DOMAIN-CONTAINING"/>
    <property type="match status" value="1"/>
</dbReference>
<evidence type="ECO:0000256" key="1">
    <source>
        <dbReference type="ARBA" id="ARBA00022659"/>
    </source>
</evidence>
<dbReference type="EMBL" id="JAIWYP010000008">
    <property type="protein sequence ID" value="KAH3790543.1"/>
    <property type="molecule type" value="Genomic_DNA"/>
</dbReference>
<dbReference type="InterPro" id="IPR035976">
    <property type="entry name" value="Sushi/SCR/CCP_sf"/>
</dbReference>
<keyword evidence="1 5" id="KW-0768">Sushi</keyword>
<organism evidence="7 8">
    <name type="scientific">Dreissena polymorpha</name>
    <name type="common">Zebra mussel</name>
    <name type="synonym">Mytilus polymorpha</name>
    <dbReference type="NCBI Taxonomy" id="45954"/>
    <lineage>
        <taxon>Eukaryota</taxon>
        <taxon>Metazoa</taxon>
        <taxon>Spiralia</taxon>
        <taxon>Lophotrochozoa</taxon>
        <taxon>Mollusca</taxon>
        <taxon>Bivalvia</taxon>
        <taxon>Autobranchia</taxon>
        <taxon>Heteroconchia</taxon>
        <taxon>Euheterodonta</taxon>
        <taxon>Imparidentia</taxon>
        <taxon>Neoheterodontei</taxon>
        <taxon>Myida</taxon>
        <taxon>Dreissenoidea</taxon>
        <taxon>Dreissenidae</taxon>
        <taxon>Dreissena</taxon>
    </lineage>
</organism>
<feature type="disulfide bond" evidence="5">
    <location>
        <begin position="119"/>
        <end position="146"/>
    </location>
</feature>
<feature type="disulfide bond" evidence="5">
    <location>
        <begin position="177"/>
        <end position="204"/>
    </location>
</feature>
<keyword evidence="4" id="KW-0325">Glycoprotein</keyword>
<gene>
    <name evidence="7" type="ORF">DPMN_168745</name>
</gene>
<protein>
    <recommendedName>
        <fullName evidence="6">Sushi domain-containing protein</fullName>
    </recommendedName>
</protein>
<dbReference type="Proteomes" id="UP000828390">
    <property type="component" value="Unassembled WGS sequence"/>
</dbReference>
<comment type="caution">
    <text evidence="7">The sequence shown here is derived from an EMBL/GenBank/DDBJ whole genome shotgun (WGS) entry which is preliminary data.</text>
</comment>
<comment type="caution">
    <text evidence="5">Lacks conserved residue(s) required for the propagation of feature annotation.</text>
</comment>
<evidence type="ECO:0000256" key="2">
    <source>
        <dbReference type="ARBA" id="ARBA00022737"/>
    </source>
</evidence>
<dbReference type="PANTHER" id="PTHR19325:SF575">
    <property type="entry name" value="LOCOMOTION-RELATED PROTEIN HIKARU GENKI"/>
    <property type="match status" value="1"/>
</dbReference>
<feature type="domain" description="Sushi" evidence="6">
    <location>
        <begin position="30"/>
        <end position="89"/>
    </location>
</feature>
<evidence type="ECO:0000313" key="8">
    <source>
        <dbReference type="Proteomes" id="UP000828390"/>
    </source>
</evidence>
<dbReference type="CDD" id="cd00033">
    <property type="entry name" value="CCP"/>
    <property type="match status" value="3"/>
</dbReference>
<sequence length="214" mass="22994">MACYKLKYLKCYSRICNTNYWSGFAPKCVADCEQPTAIVNGSFSLSKGTSLGSTATYQCQAGFQLANGASSRVCDERSQWNGTHPVCEIIECGQPFDVQNGSYNFSSGIQYGSVATASCNAGYETNDSAKIVCGGDGNWNGSLPDCVPVDCGSAQSIEHGTVAFTGTSFKHTATYNCMPGFELVGPNLIECNQSAEWEPYVPRCQGTCLYSIRK</sequence>
<keyword evidence="8" id="KW-1185">Reference proteome</keyword>
<dbReference type="PROSITE" id="PS50923">
    <property type="entry name" value="SUSHI"/>
    <property type="match status" value="3"/>
</dbReference>
<reference evidence="7" key="1">
    <citation type="journal article" date="2019" name="bioRxiv">
        <title>The Genome of the Zebra Mussel, Dreissena polymorpha: A Resource for Invasive Species Research.</title>
        <authorList>
            <person name="McCartney M.A."/>
            <person name="Auch B."/>
            <person name="Kono T."/>
            <person name="Mallez S."/>
            <person name="Zhang Y."/>
            <person name="Obille A."/>
            <person name="Becker A."/>
            <person name="Abrahante J.E."/>
            <person name="Garbe J."/>
            <person name="Badalamenti J.P."/>
            <person name="Herman A."/>
            <person name="Mangelson H."/>
            <person name="Liachko I."/>
            <person name="Sullivan S."/>
            <person name="Sone E.D."/>
            <person name="Koren S."/>
            <person name="Silverstein K.A.T."/>
            <person name="Beckman K.B."/>
            <person name="Gohl D.M."/>
        </authorList>
    </citation>
    <scope>NUCLEOTIDE SEQUENCE</scope>
    <source>
        <strain evidence="7">Duluth1</strain>
        <tissue evidence="7">Whole animal</tissue>
    </source>
</reference>
<evidence type="ECO:0000256" key="5">
    <source>
        <dbReference type="PROSITE-ProRule" id="PRU00302"/>
    </source>
</evidence>
<dbReference type="SUPFAM" id="SSF57535">
    <property type="entry name" value="Complement control module/SCR domain"/>
    <property type="match status" value="3"/>
</dbReference>